<organism evidence="1 2">
    <name type="scientific">Dioscorea alata</name>
    <name type="common">Purple yam</name>
    <dbReference type="NCBI Taxonomy" id="55571"/>
    <lineage>
        <taxon>Eukaryota</taxon>
        <taxon>Viridiplantae</taxon>
        <taxon>Streptophyta</taxon>
        <taxon>Embryophyta</taxon>
        <taxon>Tracheophyta</taxon>
        <taxon>Spermatophyta</taxon>
        <taxon>Magnoliopsida</taxon>
        <taxon>Liliopsida</taxon>
        <taxon>Dioscoreales</taxon>
        <taxon>Dioscoreaceae</taxon>
        <taxon>Dioscorea</taxon>
    </lineage>
</organism>
<protein>
    <submittedName>
        <fullName evidence="1">Microtubule-associated protein MAP65/Ase1/PRC1 protein</fullName>
    </submittedName>
</protein>
<comment type="caution">
    <text evidence="1">The sequence shown here is derived from an EMBL/GenBank/DDBJ whole genome shotgun (WGS) entry which is preliminary data.</text>
</comment>
<evidence type="ECO:0000313" key="2">
    <source>
        <dbReference type="Proteomes" id="UP000827976"/>
    </source>
</evidence>
<gene>
    <name evidence="1" type="ORF">IHE45_11G023200</name>
</gene>
<keyword evidence="2" id="KW-1185">Reference proteome</keyword>
<accession>A0ACB7V557</accession>
<reference evidence="2" key="1">
    <citation type="journal article" date="2022" name="Nat. Commun.">
        <title>Chromosome evolution and the genetic basis of agronomically important traits in greater yam.</title>
        <authorList>
            <person name="Bredeson J.V."/>
            <person name="Lyons J.B."/>
            <person name="Oniyinde I.O."/>
            <person name="Okereke N.R."/>
            <person name="Kolade O."/>
            <person name="Nnabue I."/>
            <person name="Nwadili C.O."/>
            <person name="Hribova E."/>
            <person name="Parker M."/>
            <person name="Nwogha J."/>
            <person name="Shu S."/>
            <person name="Carlson J."/>
            <person name="Kariba R."/>
            <person name="Muthemba S."/>
            <person name="Knop K."/>
            <person name="Barton G.J."/>
            <person name="Sherwood A.V."/>
            <person name="Lopez-Montes A."/>
            <person name="Asiedu R."/>
            <person name="Jamnadass R."/>
            <person name="Muchugi A."/>
            <person name="Goodstein D."/>
            <person name="Egesi C.N."/>
            <person name="Featherston J."/>
            <person name="Asfaw A."/>
            <person name="Simpson G.G."/>
            <person name="Dolezel J."/>
            <person name="Hendre P.S."/>
            <person name="Van Deynze A."/>
            <person name="Kumar P.L."/>
            <person name="Obidiegwu J.E."/>
            <person name="Bhattacharjee R."/>
            <person name="Rokhsar D.S."/>
        </authorList>
    </citation>
    <scope>NUCLEOTIDE SEQUENCE [LARGE SCALE GENOMIC DNA]</scope>
    <source>
        <strain evidence="2">cv. TDa95/00328</strain>
    </source>
</reference>
<proteinExistence type="predicted"/>
<name>A0ACB7V557_DIOAL</name>
<dbReference type="Proteomes" id="UP000827976">
    <property type="component" value="Chromosome 11"/>
</dbReference>
<evidence type="ECO:0000313" key="1">
    <source>
        <dbReference type="EMBL" id="KAH7668630.1"/>
    </source>
</evidence>
<sequence length="615" mass="70452">MNKFMSSISRNKFLEMDRERGVLLQEIQVIWDEIGETEEDRERMMMEVEQECLEVYKRSVDKINRSRVEILQAIADSETEFEAICSALGEPNFRLKKTKQNASNLKEVLKESFEQLDVMQKVKSDRLNQFLEIIDQIRRISIEIGQAEFNPSLISLNEFDLSVRKLEELQRQLHLLESEKTDRLNLVMDHLSTLKSLCLVLGLNYEKMVSEIHPTLKEAEDKKSITDDTIDKLGSAIESLRNVKIERMQQLQDLATTMLELWHLMDTPIEEQQSFRRVTCNIAASEHEITEPNALSIDFINHVALEVSRLEGIKASKLKELILKKMASLDELRRGAHLVAASGNNTQSTIEAIETGAIDPSIVLDQIESEICNAKDEVFSRKEILEKVEKWIAACEEESWLEEYNRDENRYSAGKGTHLALRRAEKARATVNKIPGMVETLIAKTVMWEKDRGKEFTYDGSGLLSMMESYMNARQEKEQERKRQREQRRLQSQQTADQPSPLKPQNMKKLTKSSSSGRKLNTPISTPRSTSFSRKCDEEKGMDGMSVGRKPFVALIAEDNWPTTPTKMAAVEEEDSGAPGTMQMADQNVQEVEYSFEERRAGFVLSSAHMNCVQK</sequence>
<dbReference type="EMBL" id="CM037021">
    <property type="protein sequence ID" value="KAH7668630.1"/>
    <property type="molecule type" value="Genomic_DNA"/>
</dbReference>